<dbReference type="SUPFAM" id="SSF52096">
    <property type="entry name" value="ClpP/crotonase"/>
    <property type="match status" value="1"/>
</dbReference>
<dbReference type="RefSeq" id="WP_066758232.1">
    <property type="nucleotide sequence ID" value="NZ_JBHUMB010000003.1"/>
</dbReference>
<dbReference type="PANTHER" id="PTHR32060:SF30">
    <property type="entry name" value="CARBOXY-TERMINAL PROCESSING PROTEASE CTPA"/>
    <property type="match status" value="1"/>
</dbReference>
<dbReference type="Gene3D" id="3.30.750.44">
    <property type="match status" value="1"/>
</dbReference>
<dbReference type="Pfam" id="PF03572">
    <property type="entry name" value="Peptidase_S41"/>
    <property type="match status" value="1"/>
</dbReference>
<reference evidence="3" key="1">
    <citation type="journal article" date="2019" name="Int. J. Syst. Evol. Microbiol.">
        <title>The Global Catalogue of Microorganisms (GCM) 10K type strain sequencing project: providing services to taxonomists for standard genome sequencing and annotation.</title>
        <authorList>
            <consortium name="The Broad Institute Genomics Platform"/>
            <consortium name="The Broad Institute Genome Sequencing Center for Infectious Disease"/>
            <person name="Wu L."/>
            <person name="Ma J."/>
        </authorList>
    </citation>
    <scope>NUCLEOTIDE SEQUENCE [LARGE SCALE GENOMIC DNA]</scope>
    <source>
        <strain evidence="3">KCTC 42247</strain>
    </source>
</reference>
<keyword evidence="2" id="KW-0378">Hydrolase</keyword>
<sequence>MDFSKRLLIILILKITYGVQTCIAQNASNQEMMSKFIDIVEKNAYKSSLVNWDSIRVKSQNQVSNTIDMGDLRSIFEQILSQLKDSHSSIFYTEEASEGSENEVLKQYATVTYEEAGHPFPDISGKMIEGKYAYLKVPGVLLEHKKYVQYIGEQIATLDKQNPKAWIFDVADNDGGTIWPMLWHMYDFIDQDNIHSYVDRYGIEKTITRSMWDKANLDDQDMEFFELTGLSDESLTPINVANKKAPIFILADRKTASSGELFVAAFKGQKNVTVIGQTTNGLTSVNETFPLNNHYLINLTTSVIKDRNGKIYKIGEGIKPDVDLQFFANPEIKEADQSTTEENRAKMTVAYINQLGF</sequence>
<evidence type="ECO:0000259" key="1">
    <source>
        <dbReference type="SMART" id="SM00245"/>
    </source>
</evidence>
<comment type="caution">
    <text evidence="2">The sequence shown here is derived from an EMBL/GenBank/DDBJ whole genome shotgun (WGS) entry which is preliminary data.</text>
</comment>
<organism evidence="2 3">
    <name type="scientific">Sphingobacterium populi</name>
    <dbReference type="NCBI Taxonomy" id="1812824"/>
    <lineage>
        <taxon>Bacteria</taxon>
        <taxon>Pseudomonadati</taxon>
        <taxon>Bacteroidota</taxon>
        <taxon>Sphingobacteriia</taxon>
        <taxon>Sphingobacteriales</taxon>
        <taxon>Sphingobacteriaceae</taxon>
        <taxon>Sphingobacterium</taxon>
    </lineage>
</organism>
<dbReference type="Gene3D" id="3.90.226.10">
    <property type="entry name" value="2-enoyl-CoA Hydratase, Chain A, domain 1"/>
    <property type="match status" value="1"/>
</dbReference>
<keyword evidence="3" id="KW-1185">Reference proteome</keyword>
<dbReference type="InterPro" id="IPR005151">
    <property type="entry name" value="Tail-specific_protease"/>
</dbReference>
<dbReference type="CDD" id="cd06567">
    <property type="entry name" value="Peptidase_S41"/>
    <property type="match status" value="1"/>
</dbReference>
<feature type="domain" description="Tail specific protease" evidence="1">
    <location>
        <begin position="76"/>
        <end position="325"/>
    </location>
</feature>
<name>A0ABW5U8M9_9SPHI</name>
<proteinExistence type="predicted"/>
<dbReference type="GO" id="GO:0016787">
    <property type="term" value="F:hydrolase activity"/>
    <property type="evidence" value="ECO:0007669"/>
    <property type="project" value="UniProtKB-KW"/>
</dbReference>
<dbReference type="SMART" id="SM00245">
    <property type="entry name" value="TSPc"/>
    <property type="match status" value="1"/>
</dbReference>
<protein>
    <submittedName>
        <fullName evidence="2">S41 family peptidase</fullName>
        <ecNumber evidence="2">3.4.-.-</ecNumber>
    </submittedName>
</protein>
<gene>
    <name evidence="2" type="ORF">ACFSQ6_00100</name>
</gene>
<dbReference type="PANTHER" id="PTHR32060">
    <property type="entry name" value="TAIL-SPECIFIC PROTEASE"/>
    <property type="match status" value="1"/>
</dbReference>
<accession>A0ABW5U8M9</accession>
<evidence type="ECO:0000313" key="3">
    <source>
        <dbReference type="Proteomes" id="UP001597418"/>
    </source>
</evidence>
<evidence type="ECO:0000313" key="2">
    <source>
        <dbReference type="EMBL" id="MFD2741787.1"/>
    </source>
</evidence>
<dbReference type="EC" id="3.4.-.-" evidence="2"/>
<dbReference type="Proteomes" id="UP001597418">
    <property type="component" value="Unassembled WGS sequence"/>
</dbReference>
<dbReference type="InterPro" id="IPR029045">
    <property type="entry name" value="ClpP/crotonase-like_dom_sf"/>
</dbReference>
<dbReference type="EMBL" id="JBHUMB010000003">
    <property type="protein sequence ID" value="MFD2741787.1"/>
    <property type="molecule type" value="Genomic_DNA"/>
</dbReference>